<protein>
    <submittedName>
        <fullName evidence="3">GT2 family glycosyltransferase</fullName>
    </submittedName>
</protein>
<feature type="transmembrane region" description="Helical" evidence="2">
    <location>
        <begin position="667"/>
        <end position="686"/>
    </location>
</feature>
<feature type="region of interest" description="Disordered" evidence="1">
    <location>
        <begin position="94"/>
        <end position="144"/>
    </location>
</feature>
<feature type="transmembrane region" description="Helical" evidence="2">
    <location>
        <begin position="798"/>
        <end position="819"/>
    </location>
</feature>
<dbReference type="Gene3D" id="3.90.550.10">
    <property type="entry name" value="Spore Coat Polysaccharide Biosynthesis Protein SpsA, Chain A"/>
    <property type="match status" value="1"/>
</dbReference>
<feature type="transmembrane region" description="Helical" evidence="2">
    <location>
        <begin position="621"/>
        <end position="638"/>
    </location>
</feature>
<keyword evidence="3" id="KW-0808">Transferase</keyword>
<sequence>MSERHVTAVVLLSGTTTAETHDALLTAVVGQTRPADRVVVVAPSDLDAEVRAALDAAAAAGDVDRVLPVSASAPRSAAVQEVLDRLIAQHEQTLTRSSVDSHDGSEDPSDPADASSRPRRSGRRAREVDAEAVERERSQRAADLARVPERLREEGYRSGRRAGLAEGAVGESWLWFAEDPVVPALDTIAQELAMVEQSPTTAVVGAKRVRHADDEEDLPLTAESGDVLVDVGLTLSHSGRVITGVDPGEIDQGQADWRQDVLAVPLPGMLIREQTLRELGGLDPDLPAPWAEIDLCHRVWRSGERVAVQSAARVLHPRPTRPLLVRLQEQRTGRILTVLKHRSTLHALLTLVLLPLETLLRMLGALAGSAPRMALMEARAAVHAVPRMGRVLSRGARDRRRARVPRRRLAPLYLPRGESMRRWAEDTWSRLFADDDRHRRIRRTSWGVAGTRHGIDDADYGRHIVWTVVVALASAVLGLVALRGLFGRGELTGPLLRAIPERAADRWAAAWSSWVPGGLGERGPGDALVRLLGHLPFSGSLLVEIVVFSAVPLAALTAWWASGALTRAVGARLVIACVWALAPSLLSALATGAWPLLAVHVLLPLLALAVGRAIGLPHKVSQASIAAAAVGGLLLLLIGAVQPVLVLLTGLALVLVAIAVPGRRRRLLWVLVPSLALHLPYLPVYLGHPRTLLAVAGVPASTATAEPWDLLGLWPVSTGLSEQLTPLVGSTAAQLLPLLPVAPVVLGALVAPLLAGAAGRVGRFGVLAAAVTALAVLAARTVPTAVADAELVTPPLHALLSAVLLLLAVGASATFDALARRAERDGRLRRTATSVIGAVVAAACLVTIVGGTLLLPGALQIQRTEGGEVPAAAADLGTSGSRSRVLVLAEQADGSVRAELVVHGGDTVVQHAVIVDAREVEAVLGTGAPGADPASEALREEVVAMLSGTTDASSADGSVPAAAGTSASGDPLAHLAVAYVVVRGDLDAQSSLLGALDASSDLEKVTEGAQGGMWRVIDAAPRARVVGGGEPIALTSAAIDAHGQIPAEDAPRTVVLAERHDTDWRATLDGQELEPVLIDGWAQGFTVPAGASGDLDVHRDQPARLLWQLLLYGAVAVTAVSAIPWRVRTRTAEEMYG</sequence>
<evidence type="ECO:0000313" key="3">
    <source>
        <dbReference type="EMBL" id="MBB5830926.1"/>
    </source>
</evidence>
<accession>A0A841A7V8</accession>
<keyword evidence="2" id="KW-1133">Transmembrane helix</keyword>
<comment type="caution">
    <text evidence="3">The sequence shown here is derived from an EMBL/GenBank/DDBJ whole genome shotgun (WGS) entry which is preliminary data.</text>
</comment>
<feature type="transmembrane region" description="Helical" evidence="2">
    <location>
        <begin position="464"/>
        <end position="486"/>
    </location>
</feature>
<gene>
    <name evidence="3" type="ORF">HNR70_000739</name>
</gene>
<feature type="transmembrane region" description="Helical" evidence="2">
    <location>
        <begin position="541"/>
        <end position="561"/>
    </location>
</feature>
<proteinExistence type="predicted"/>
<dbReference type="InterPro" id="IPR029044">
    <property type="entry name" value="Nucleotide-diphossugar_trans"/>
</dbReference>
<organism evidence="3 4">
    <name type="scientific">Brachybacterium aquaticum</name>
    <dbReference type="NCBI Taxonomy" id="1432564"/>
    <lineage>
        <taxon>Bacteria</taxon>
        <taxon>Bacillati</taxon>
        <taxon>Actinomycetota</taxon>
        <taxon>Actinomycetes</taxon>
        <taxon>Micrococcales</taxon>
        <taxon>Dermabacteraceae</taxon>
        <taxon>Brachybacterium</taxon>
    </lineage>
</organism>
<evidence type="ECO:0000256" key="2">
    <source>
        <dbReference type="SAM" id="Phobius"/>
    </source>
</evidence>
<name>A0A841A7V8_9MICO</name>
<feature type="compositionally biased region" description="Basic and acidic residues" evidence="1">
    <location>
        <begin position="124"/>
        <end position="140"/>
    </location>
</feature>
<dbReference type="EMBL" id="JACHLZ010000001">
    <property type="protein sequence ID" value="MBB5830926.1"/>
    <property type="molecule type" value="Genomic_DNA"/>
</dbReference>
<dbReference type="SUPFAM" id="SSF53448">
    <property type="entry name" value="Nucleotide-diphospho-sugar transferases"/>
    <property type="match status" value="1"/>
</dbReference>
<keyword evidence="2" id="KW-0472">Membrane</keyword>
<feature type="transmembrane region" description="Helical" evidence="2">
    <location>
        <begin position="644"/>
        <end position="660"/>
    </location>
</feature>
<dbReference type="GO" id="GO:0016740">
    <property type="term" value="F:transferase activity"/>
    <property type="evidence" value="ECO:0007669"/>
    <property type="project" value="UniProtKB-KW"/>
</dbReference>
<feature type="transmembrane region" description="Helical" evidence="2">
    <location>
        <begin position="831"/>
        <end position="855"/>
    </location>
</feature>
<feature type="transmembrane region" description="Helical" evidence="2">
    <location>
        <begin position="764"/>
        <end position="786"/>
    </location>
</feature>
<keyword evidence="4" id="KW-1185">Reference proteome</keyword>
<feature type="transmembrane region" description="Helical" evidence="2">
    <location>
        <begin position="735"/>
        <end position="757"/>
    </location>
</feature>
<feature type="transmembrane region" description="Helical" evidence="2">
    <location>
        <begin position="1105"/>
        <end position="1125"/>
    </location>
</feature>
<feature type="transmembrane region" description="Helical" evidence="2">
    <location>
        <begin position="596"/>
        <end position="614"/>
    </location>
</feature>
<dbReference type="Proteomes" id="UP000588158">
    <property type="component" value="Unassembled WGS sequence"/>
</dbReference>
<dbReference type="AlphaFoldDB" id="A0A841A7V8"/>
<feature type="transmembrane region" description="Helical" evidence="2">
    <location>
        <begin position="573"/>
        <end position="590"/>
    </location>
</feature>
<reference evidence="3 4" key="1">
    <citation type="submission" date="2020-08" db="EMBL/GenBank/DDBJ databases">
        <title>Sequencing the genomes of 1000 actinobacteria strains.</title>
        <authorList>
            <person name="Klenk H.-P."/>
        </authorList>
    </citation>
    <scope>NUCLEOTIDE SEQUENCE [LARGE SCALE GENOMIC DNA]</scope>
    <source>
        <strain evidence="3 4">DSM 28796</strain>
    </source>
</reference>
<evidence type="ECO:0000256" key="1">
    <source>
        <dbReference type="SAM" id="MobiDB-lite"/>
    </source>
</evidence>
<keyword evidence="2" id="KW-0812">Transmembrane</keyword>
<dbReference type="RefSeq" id="WP_184324468.1">
    <property type="nucleotide sequence ID" value="NZ_JACHLZ010000001.1"/>
</dbReference>
<evidence type="ECO:0000313" key="4">
    <source>
        <dbReference type="Proteomes" id="UP000588158"/>
    </source>
</evidence>